<dbReference type="SMART" id="SM00054">
    <property type="entry name" value="EFh"/>
    <property type="match status" value="2"/>
</dbReference>
<keyword evidence="2" id="KW-0472">Membrane</keyword>
<dbReference type="CDD" id="cd00051">
    <property type="entry name" value="EFh"/>
    <property type="match status" value="1"/>
</dbReference>
<accession>A0AAV1I2Z9</accession>
<dbReference type="Proteomes" id="UP001314263">
    <property type="component" value="Unassembled WGS sequence"/>
</dbReference>
<dbReference type="InterPro" id="IPR011992">
    <property type="entry name" value="EF-hand-dom_pair"/>
</dbReference>
<dbReference type="Pfam" id="PF13499">
    <property type="entry name" value="EF-hand_7"/>
    <property type="match status" value="1"/>
</dbReference>
<reference evidence="4 5" key="1">
    <citation type="submission" date="2023-10" db="EMBL/GenBank/DDBJ databases">
        <authorList>
            <person name="Maclean D."/>
            <person name="Macfadyen A."/>
        </authorList>
    </citation>
    <scope>NUCLEOTIDE SEQUENCE [LARGE SCALE GENOMIC DNA]</scope>
</reference>
<protein>
    <recommendedName>
        <fullName evidence="3">EF-hand domain-containing protein</fullName>
    </recommendedName>
</protein>
<keyword evidence="1" id="KW-0106">Calcium</keyword>
<dbReference type="PROSITE" id="PS00018">
    <property type="entry name" value="EF_HAND_1"/>
    <property type="match status" value="1"/>
</dbReference>
<dbReference type="EMBL" id="CAUYUE010000006">
    <property type="protein sequence ID" value="CAK0779977.1"/>
    <property type="molecule type" value="Genomic_DNA"/>
</dbReference>
<evidence type="ECO:0000259" key="3">
    <source>
        <dbReference type="PROSITE" id="PS50222"/>
    </source>
</evidence>
<dbReference type="SUPFAM" id="SSF47473">
    <property type="entry name" value="EF-hand"/>
    <property type="match status" value="1"/>
</dbReference>
<feature type="domain" description="EF-hand" evidence="3">
    <location>
        <begin position="263"/>
        <end position="298"/>
    </location>
</feature>
<dbReference type="InterPro" id="IPR018247">
    <property type="entry name" value="EF_Hand_1_Ca_BS"/>
</dbReference>
<dbReference type="InterPro" id="IPR002048">
    <property type="entry name" value="EF_hand_dom"/>
</dbReference>
<evidence type="ECO:0000313" key="5">
    <source>
        <dbReference type="Proteomes" id="UP001314263"/>
    </source>
</evidence>
<keyword evidence="2" id="KW-0812">Transmembrane</keyword>
<dbReference type="Gene3D" id="1.10.238.10">
    <property type="entry name" value="EF-hand"/>
    <property type="match status" value="1"/>
</dbReference>
<keyword evidence="5" id="KW-1185">Reference proteome</keyword>
<feature type="domain" description="EF-hand" evidence="3">
    <location>
        <begin position="299"/>
        <end position="334"/>
    </location>
</feature>
<organism evidence="4 5">
    <name type="scientific">Coccomyxa viridis</name>
    <dbReference type="NCBI Taxonomy" id="1274662"/>
    <lineage>
        <taxon>Eukaryota</taxon>
        <taxon>Viridiplantae</taxon>
        <taxon>Chlorophyta</taxon>
        <taxon>core chlorophytes</taxon>
        <taxon>Trebouxiophyceae</taxon>
        <taxon>Trebouxiophyceae incertae sedis</taxon>
        <taxon>Coccomyxaceae</taxon>
        <taxon>Coccomyxa</taxon>
    </lineage>
</organism>
<dbReference type="AlphaFoldDB" id="A0AAV1I2Z9"/>
<name>A0AAV1I2Z9_9CHLO</name>
<dbReference type="GO" id="GO:0005509">
    <property type="term" value="F:calcium ion binding"/>
    <property type="evidence" value="ECO:0007669"/>
    <property type="project" value="InterPro"/>
</dbReference>
<evidence type="ECO:0000313" key="4">
    <source>
        <dbReference type="EMBL" id="CAK0779977.1"/>
    </source>
</evidence>
<evidence type="ECO:0000256" key="2">
    <source>
        <dbReference type="SAM" id="Phobius"/>
    </source>
</evidence>
<dbReference type="PROSITE" id="PS50222">
    <property type="entry name" value="EF_HAND_2"/>
    <property type="match status" value="2"/>
</dbReference>
<comment type="caution">
    <text evidence="4">The sequence shown here is derived from an EMBL/GenBank/DDBJ whole genome shotgun (WGS) entry which is preliminary data.</text>
</comment>
<proteinExistence type="predicted"/>
<feature type="transmembrane region" description="Helical" evidence="2">
    <location>
        <begin position="145"/>
        <end position="165"/>
    </location>
</feature>
<sequence>MMSSVARPRAMSVKSSVRLQQSYLLKPVIASSRCAFRRQAPLRRQSIVRAEQKENGKDSKADKEVSKLVKGLDKNTAQQILQVWEKSGAESPDQLRKLLIKRSVQSAGAVLVQTVLDAGASWGGFSTASYLSAGGDFPGKIIVQYLAYFLGLYFAAGVFLDLFLLGATTFAGVNYSTNAEAFQKAVRQVAGQSSGINVVDKAQSAVNTVKIINALNEISDILKKRVQAETSQADTLNNLTVYLTLQKAEQKGFKAEKYGLSGDQAAEYAVVFSKYDSNDDMVLEASEIGSLLSQEGFNFENREVKEAVKLLDKNGDGLISFEEFVEWAQTKLDPAKEPAKAA</sequence>
<gene>
    <name evidence="4" type="ORF">CVIRNUC_004904</name>
</gene>
<evidence type="ECO:0000256" key="1">
    <source>
        <dbReference type="ARBA" id="ARBA00022837"/>
    </source>
</evidence>
<keyword evidence="2" id="KW-1133">Transmembrane helix</keyword>